<dbReference type="Proteomes" id="UP000326241">
    <property type="component" value="Unassembled WGS sequence"/>
</dbReference>
<feature type="domain" description="DUF6933" evidence="1">
    <location>
        <begin position="27"/>
        <end position="193"/>
    </location>
</feature>
<dbReference type="InterPro" id="IPR053864">
    <property type="entry name" value="DUF6933"/>
</dbReference>
<accession>A0A5E6TQ33</accession>
<gene>
    <name evidence="2" type="ORF">PS624_02922</name>
</gene>
<name>A0A5E6TQ33_PSEFL</name>
<reference evidence="2 3" key="1">
    <citation type="submission" date="2019-09" db="EMBL/GenBank/DDBJ databases">
        <authorList>
            <person name="Chandra G."/>
            <person name="Truman W A."/>
        </authorList>
    </citation>
    <scope>NUCLEOTIDE SEQUENCE [LARGE SCALE GENOMIC DNA]</scope>
    <source>
        <strain evidence="2">PS624</strain>
    </source>
</reference>
<evidence type="ECO:0000313" key="3">
    <source>
        <dbReference type="Proteomes" id="UP000326241"/>
    </source>
</evidence>
<evidence type="ECO:0000259" key="1">
    <source>
        <dbReference type="Pfam" id="PF22016"/>
    </source>
</evidence>
<dbReference type="AlphaFoldDB" id="A0A5E6TQ33"/>
<organism evidence="2 3">
    <name type="scientific">Pseudomonas fluorescens</name>
    <dbReference type="NCBI Taxonomy" id="294"/>
    <lineage>
        <taxon>Bacteria</taxon>
        <taxon>Pseudomonadati</taxon>
        <taxon>Pseudomonadota</taxon>
        <taxon>Gammaproteobacteria</taxon>
        <taxon>Pseudomonadales</taxon>
        <taxon>Pseudomonadaceae</taxon>
        <taxon>Pseudomonas</taxon>
    </lineage>
</organism>
<sequence length="243" mass="28423">MGPSMLIFNCTEAASKFFSRVHKGKKITPVDAKPPSAIIEDDELSGADEQWLVHAITVQRKHVLLVIHVQTRYCLIFADAKKADTEDFVDRFVDRWVKGIVINAHHHDLGQWLNPELMLARLKQTCEHQRFYRRSHRSAQKHIDEIAWMFQDKVAHTGSLPPDEITAMVFDEQMNDTPRNSKGAKSYYFPDEEMALHWLRHYCFLDDVQLHTAKERRQQMAREIAALEHEAWLKKYEQENSNS</sequence>
<dbReference type="EMBL" id="CABVGZ010000029">
    <property type="protein sequence ID" value="VVM93063.1"/>
    <property type="molecule type" value="Genomic_DNA"/>
</dbReference>
<protein>
    <recommendedName>
        <fullName evidence="1">DUF6933 domain-containing protein</fullName>
    </recommendedName>
</protein>
<proteinExistence type="predicted"/>
<dbReference type="Pfam" id="PF22016">
    <property type="entry name" value="DUF6933"/>
    <property type="match status" value="1"/>
</dbReference>
<evidence type="ECO:0000313" key="2">
    <source>
        <dbReference type="EMBL" id="VVM93063.1"/>
    </source>
</evidence>